<accession>C7M1C7</accession>
<dbReference type="KEGG" id="afo:Afer_1861"/>
<sequence length="90" mass="10140">MEDWALVRRLVAEGVPKARIAERLEFSRTTVVRLAARSEPPSYRRAPTDRSLTSVEARATAPLFADERDLSQFRTDAASLVLDQRRAIAD</sequence>
<dbReference type="Proteomes" id="UP000000771">
    <property type="component" value="Chromosome"/>
</dbReference>
<dbReference type="GO" id="GO:0000150">
    <property type="term" value="F:DNA strand exchange activity"/>
    <property type="evidence" value="ECO:0007669"/>
    <property type="project" value="InterPro"/>
</dbReference>
<dbReference type="AlphaFoldDB" id="C7M1C7"/>
<name>C7M1C7_ACIFD</name>
<dbReference type="HOGENOM" id="CLU_2434155_0_0_11"/>
<dbReference type="Pfam" id="PF02796">
    <property type="entry name" value="HTH_7"/>
    <property type="match status" value="1"/>
</dbReference>
<evidence type="ECO:0000313" key="2">
    <source>
        <dbReference type="EMBL" id="ACU54775.1"/>
    </source>
</evidence>
<gene>
    <name evidence="2" type="ordered locus">Afer_1861</name>
</gene>
<keyword evidence="3" id="KW-1185">Reference proteome</keyword>
<proteinExistence type="predicted"/>
<organism evidence="2 3">
    <name type="scientific">Acidimicrobium ferrooxidans (strain DSM 10331 / JCM 15462 / NBRC 103882 / ICP)</name>
    <dbReference type="NCBI Taxonomy" id="525909"/>
    <lineage>
        <taxon>Bacteria</taxon>
        <taxon>Bacillati</taxon>
        <taxon>Actinomycetota</taxon>
        <taxon>Acidimicrobiia</taxon>
        <taxon>Acidimicrobiales</taxon>
        <taxon>Acidimicrobiaceae</taxon>
        <taxon>Acidimicrobium</taxon>
    </lineage>
</organism>
<evidence type="ECO:0000313" key="3">
    <source>
        <dbReference type="Proteomes" id="UP000000771"/>
    </source>
</evidence>
<dbReference type="GO" id="GO:0003677">
    <property type="term" value="F:DNA binding"/>
    <property type="evidence" value="ECO:0007669"/>
    <property type="project" value="InterPro"/>
</dbReference>
<dbReference type="InterPro" id="IPR006120">
    <property type="entry name" value="Resolvase_HTH_dom"/>
</dbReference>
<evidence type="ECO:0000259" key="1">
    <source>
        <dbReference type="Pfam" id="PF02796"/>
    </source>
</evidence>
<dbReference type="EMBL" id="CP001631">
    <property type="protein sequence ID" value="ACU54775.1"/>
    <property type="molecule type" value="Genomic_DNA"/>
</dbReference>
<reference evidence="2 3" key="1">
    <citation type="journal article" date="2009" name="Stand. Genomic Sci.">
        <title>Complete genome sequence of Acidimicrobium ferrooxidans type strain (ICP).</title>
        <authorList>
            <person name="Clum A."/>
            <person name="Nolan M."/>
            <person name="Lang E."/>
            <person name="Glavina Del Rio T."/>
            <person name="Tice H."/>
            <person name="Copeland A."/>
            <person name="Cheng J.F."/>
            <person name="Lucas S."/>
            <person name="Chen F."/>
            <person name="Bruce D."/>
            <person name="Goodwin L."/>
            <person name="Pitluck S."/>
            <person name="Ivanova N."/>
            <person name="Mavrommatis K."/>
            <person name="Mikhailova N."/>
            <person name="Pati A."/>
            <person name="Chen A."/>
            <person name="Palaniappan K."/>
            <person name="Goker M."/>
            <person name="Spring S."/>
            <person name="Land M."/>
            <person name="Hauser L."/>
            <person name="Chang Y.J."/>
            <person name="Jeffries C.C."/>
            <person name="Chain P."/>
            <person name="Bristow J."/>
            <person name="Eisen J.A."/>
            <person name="Markowitz V."/>
            <person name="Hugenholtz P."/>
            <person name="Kyrpides N.C."/>
            <person name="Klenk H.P."/>
            <person name="Lapidus A."/>
        </authorList>
    </citation>
    <scope>NUCLEOTIDE SEQUENCE [LARGE SCALE GENOMIC DNA]</scope>
    <source>
        <strain evidence="3">DSM 10331 / JCM 15462 / NBRC 103882 / ICP</strain>
    </source>
</reference>
<dbReference type="STRING" id="525909.Afer_1861"/>
<protein>
    <recommendedName>
        <fullName evidence="1">Resolvase HTH domain-containing protein</fullName>
    </recommendedName>
</protein>
<feature type="domain" description="Resolvase HTH" evidence="1">
    <location>
        <begin position="1"/>
        <end position="33"/>
    </location>
</feature>
<dbReference type="Gene3D" id="1.10.10.60">
    <property type="entry name" value="Homeodomain-like"/>
    <property type="match status" value="1"/>
</dbReference>